<dbReference type="Proteomes" id="UP000193334">
    <property type="component" value="Chromosome"/>
</dbReference>
<dbReference type="KEGG" id="pbp:STSP1_01512"/>
<dbReference type="STRING" id="1941349.STSP1_01512"/>
<dbReference type="EMBL" id="CP021023">
    <property type="protein sequence ID" value="ARN57117.1"/>
    <property type="molecule type" value="Genomic_DNA"/>
</dbReference>
<evidence type="ECO:0000259" key="1">
    <source>
        <dbReference type="Pfam" id="PF12728"/>
    </source>
</evidence>
<name>A0A1W6LMW5_9BACT</name>
<organism evidence="2 3">
    <name type="scientific">Sedimentisphaera salicampi</name>
    <dbReference type="NCBI Taxonomy" id="1941349"/>
    <lineage>
        <taxon>Bacteria</taxon>
        <taxon>Pseudomonadati</taxon>
        <taxon>Planctomycetota</taxon>
        <taxon>Phycisphaerae</taxon>
        <taxon>Sedimentisphaerales</taxon>
        <taxon>Sedimentisphaeraceae</taxon>
        <taxon>Sedimentisphaera</taxon>
    </lineage>
</organism>
<gene>
    <name evidence="2" type="ORF">STSP1_01512</name>
</gene>
<sequence length="140" mass="15823">MKLKNINQIANELDLPLSWIKEQVEAGKIPCLRIGRKYKFELETVKASLAEMAAKRKEVIPMQAESAMLTSGQVRAKLNVGKTLFYEMLSDGRIGVRPLRAGRKLLFPAAELERWFEASIEAGGFIPADQWRQYKSRGGK</sequence>
<keyword evidence="3" id="KW-1185">Reference proteome</keyword>
<evidence type="ECO:0000313" key="3">
    <source>
        <dbReference type="Proteomes" id="UP000193334"/>
    </source>
</evidence>
<dbReference type="RefSeq" id="WP_085755789.1">
    <property type="nucleotide sequence ID" value="NZ_CP021023.1"/>
</dbReference>
<accession>A0A1W6LMW5</accession>
<evidence type="ECO:0000313" key="2">
    <source>
        <dbReference type="EMBL" id="ARN57117.1"/>
    </source>
</evidence>
<dbReference type="AlphaFoldDB" id="A0A1W6LMW5"/>
<dbReference type="Pfam" id="PF12728">
    <property type="entry name" value="HTH_17"/>
    <property type="match status" value="1"/>
</dbReference>
<dbReference type="InterPro" id="IPR041657">
    <property type="entry name" value="HTH_17"/>
</dbReference>
<reference evidence="3" key="1">
    <citation type="submission" date="2017-04" db="EMBL/GenBank/DDBJ databases">
        <title>Comparative genomics and description of representatives of a novel lineage of planctomycetes thriving in anoxic sediments.</title>
        <authorList>
            <person name="Spring S."/>
            <person name="Bunk B."/>
            <person name="Sproer C."/>
        </authorList>
    </citation>
    <scope>NUCLEOTIDE SEQUENCE [LARGE SCALE GENOMIC DNA]</scope>
    <source>
        <strain evidence="3">ST-PulAB-D4</strain>
    </source>
</reference>
<proteinExistence type="predicted"/>
<protein>
    <submittedName>
        <fullName evidence="2">DNA binding domain, excisionase family</fullName>
    </submittedName>
</protein>
<feature type="domain" description="Helix-turn-helix" evidence="1">
    <location>
        <begin position="68"/>
        <end position="118"/>
    </location>
</feature>